<dbReference type="InterPro" id="IPR019787">
    <property type="entry name" value="Znf_PHD-finger"/>
</dbReference>
<feature type="region of interest" description="Disordered" evidence="8">
    <location>
        <begin position="1190"/>
        <end position="1496"/>
    </location>
</feature>
<feature type="region of interest" description="Disordered" evidence="8">
    <location>
        <begin position="511"/>
        <end position="650"/>
    </location>
</feature>
<evidence type="ECO:0000259" key="10">
    <source>
        <dbReference type="PROSITE" id="PS50827"/>
    </source>
</evidence>
<feature type="compositionally biased region" description="Acidic residues" evidence="8">
    <location>
        <begin position="97"/>
        <end position="121"/>
    </location>
</feature>
<dbReference type="EMBL" id="HBUF01530871">
    <property type="protein sequence ID" value="CAG6751777.1"/>
    <property type="molecule type" value="Transcribed_RNA"/>
</dbReference>
<keyword evidence="2" id="KW-0479">Metal-binding</keyword>
<organism evidence="11">
    <name type="scientific">Cacopsylla melanoneura</name>
    <dbReference type="NCBI Taxonomy" id="428564"/>
    <lineage>
        <taxon>Eukaryota</taxon>
        <taxon>Metazoa</taxon>
        <taxon>Ecdysozoa</taxon>
        <taxon>Arthropoda</taxon>
        <taxon>Hexapoda</taxon>
        <taxon>Insecta</taxon>
        <taxon>Pterygota</taxon>
        <taxon>Neoptera</taxon>
        <taxon>Paraneoptera</taxon>
        <taxon>Hemiptera</taxon>
        <taxon>Sternorrhyncha</taxon>
        <taxon>Psylloidea</taxon>
        <taxon>Psyllidae</taxon>
        <taxon>Psyllinae</taxon>
        <taxon>Cacopsylla</taxon>
    </lineage>
</organism>
<dbReference type="Pfam" id="PF02791">
    <property type="entry name" value="DDT"/>
    <property type="match status" value="1"/>
</dbReference>
<feature type="compositionally biased region" description="Basic and acidic residues" evidence="8">
    <location>
        <begin position="511"/>
        <end position="578"/>
    </location>
</feature>
<comment type="subcellular location">
    <subcellularLocation>
        <location evidence="1">Nucleus</location>
    </subcellularLocation>
</comment>
<feature type="compositionally biased region" description="Basic and acidic residues" evidence="8">
    <location>
        <begin position="86"/>
        <end position="96"/>
    </location>
</feature>
<feature type="compositionally biased region" description="Low complexity" evidence="8">
    <location>
        <begin position="1206"/>
        <end position="1217"/>
    </location>
</feature>
<keyword evidence="4" id="KW-0862">Zinc</keyword>
<feature type="compositionally biased region" description="Basic and acidic residues" evidence="8">
    <location>
        <begin position="1425"/>
        <end position="1440"/>
    </location>
</feature>
<evidence type="ECO:0000256" key="7">
    <source>
        <dbReference type="SAM" id="Coils"/>
    </source>
</evidence>
<feature type="coiled-coil region" evidence="7">
    <location>
        <begin position="862"/>
        <end position="890"/>
    </location>
</feature>
<dbReference type="Pfam" id="PF15613">
    <property type="entry name" value="WSD"/>
    <property type="match status" value="1"/>
</dbReference>
<dbReference type="InterPro" id="IPR019786">
    <property type="entry name" value="Zinc_finger_PHD-type_CS"/>
</dbReference>
<evidence type="ECO:0000259" key="9">
    <source>
        <dbReference type="PROSITE" id="PS50016"/>
    </source>
</evidence>
<sequence>MYGRIKRRGRPPKTPNTDRPKFQVHLLKKPQYLKNLESKGLNSPTTSRASSPQVNENTRKGSARKGGKRKSNPPARGRGGTSRRKQSLETDYHYGSDFEDSTDHDDELGLSESETELEKDDLLDDISDDEISLSSFSTTSGTNKKFSYISRMSPEPLWLQTEREILPLELPRSSDDLLIPREHVMQTLSIYEVLRHFKSLIRLSPFRFEDFCAVLNYEEQSNLLVEIHVAVLKAIFREEDTQQTHFGPLDQKDSANSVLYFIDAMTWPEALRSYIESDKYFDSEVLNILNSCEYPYTDIEKRLKVLQFLMDQILITSPVREDLIHEGGFQYDDHCRVCHRVGELLCCETCPAVFHLECVDPPLRDVPQEDWQCNLCKAHKVSGVTDCLPDVEKSGLLCRQEHLGFDRAGRKYWFLSRRIFVESESGECLYYSTPVQFEELLSCLDPVECEAPLCRELNDFKEEIIRQMELTEKLTNAMKGAKKTWFEVENAVLLRERKEREELKQKLLEEEKERERLEQEERERREKEEREREEEEKKKREEEEAKRKELGEQEEKVGEEEEKKKEEDDGEGEKKEGDGAAAEEGGEKKEESAKSEDANNSSQDGKEKEKGSKEEGGAEEEIMEVDENGDKKQRLTRSKTGSLTPRTFNMDDLRRRSDRIQLNHAKTVSVSSSAGSDQHVAGDDASAVAAAGGSALMGSPGSSTRLTRHKANQIAHGTFLFKLGMEGSFKNYVNQFSANPIALNKTQRNEERDKKRHMSHKFSLTPTGEFKWMGPVYGPRQVLVNSLRATLLQLESSIIPPFMHINWPSLRKPWIAAVNNSVKARDFARAMIVLQACIKPVVYASVWHEQLGHIRLYRLTALEREEKKRLEKKEKKDKEDEEEKNRMTNSWVKYTLGLKHQVWKQKGEEYRIHGQWGWQWLNATRNYKALDCRTVGLRAGAVKYMVQVKDDYGLKILGVEPHIYRYFMRKNEVPEGEPIAEDKDNDAQMKDILTKQPELQKLRIMPPVSAFEEIDISKALLAAGRIQYPKVARKSKLDELLARRMHLKLVEERTLAQKAITNPTSRDLKTPDEISKEIATNRVLMTAIGRKIAIIKQQFTELSRYHQQYKCYSRECNSSRNATLSSCYSYECRKRSKLGRELVSLLSKADVIRKSMNSSSSSTPLSSTQPHQLQSADHKYTTLRNVLESKTGPAAASSPCKLPWQPTTEPAATTVAPLSSSGGNDLKPSVQDIKPVPNVDQGSTTTGDKPSLADVKSEPTTTTTQPTTNRNTGVEPEPEPNTNNKSSSSNSSSTSSSVDKPMEVDTKEEEVEGEKVPRITSSEKSEALCTAETTETKRSSEETAMNVDEVKSSTEESSMNVDEVKSGTEEPSMNLDEVKSGTKEPSMNLDKVKTSSEGSSMNLDEVKTEKDPGEQPAPEGSSVSEDVKPTRADSIGHDAKPSVIDRIADNAVSSMEEDSKPVSDSTLMEVDSVSVKPESSTRNITSTPSLAKGKIC</sequence>
<dbReference type="InterPro" id="IPR018501">
    <property type="entry name" value="DDT_dom"/>
</dbReference>
<dbReference type="Pfam" id="PF15612">
    <property type="entry name" value="WHIM1"/>
    <property type="match status" value="1"/>
</dbReference>
<dbReference type="PROSITE" id="PS50016">
    <property type="entry name" value="ZF_PHD_2"/>
    <property type="match status" value="1"/>
</dbReference>
<evidence type="ECO:0000313" key="11">
    <source>
        <dbReference type="EMBL" id="CAG6751777.1"/>
    </source>
</evidence>
<feature type="compositionally biased region" description="Basic and acidic residues" evidence="8">
    <location>
        <begin position="1313"/>
        <end position="1326"/>
    </location>
</feature>
<name>A0A8D8ZTD6_9HEMI</name>
<dbReference type="InterPro" id="IPR013083">
    <property type="entry name" value="Znf_RING/FYVE/PHD"/>
</dbReference>
<evidence type="ECO:0000256" key="8">
    <source>
        <dbReference type="SAM" id="MobiDB-lite"/>
    </source>
</evidence>
<feature type="compositionally biased region" description="Basic and acidic residues" evidence="8">
    <location>
        <begin position="585"/>
        <end position="597"/>
    </location>
</feature>
<keyword evidence="7" id="KW-0175">Coiled coil</keyword>
<keyword evidence="5" id="KW-0539">Nucleus</keyword>
<proteinExistence type="predicted"/>
<accession>A0A8D8ZTD6</accession>
<dbReference type="PANTHER" id="PTHR45975:SF2">
    <property type="entry name" value="NUCLEOSOME-REMODELING FACTOR SUBUNIT BPTF"/>
    <property type="match status" value="1"/>
</dbReference>
<keyword evidence="3 6" id="KW-0863">Zinc-finger</keyword>
<dbReference type="InterPro" id="IPR028941">
    <property type="entry name" value="WHIM2_dom"/>
</dbReference>
<dbReference type="GO" id="GO:0000978">
    <property type="term" value="F:RNA polymerase II cis-regulatory region sequence-specific DNA binding"/>
    <property type="evidence" value="ECO:0007669"/>
    <property type="project" value="TreeGrafter"/>
</dbReference>
<dbReference type="Gene3D" id="3.30.40.10">
    <property type="entry name" value="Zinc/RING finger domain, C3HC4 (zinc finger)"/>
    <property type="match status" value="1"/>
</dbReference>
<evidence type="ECO:0000256" key="3">
    <source>
        <dbReference type="ARBA" id="ARBA00022771"/>
    </source>
</evidence>
<dbReference type="PROSITE" id="PS50827">
    <property type="entry name" value="DDT"/>
    <property type="match status" value="1"/>
</dbReference>
<dbReference type="GO" id="GO:0016589">
    <property type="term" value="C:NURF complex"/>
    <property type="evidence" value="ECO:0007669"/>
    <property type="project" value="InterPro"/>
</dbReference>
<feature type="compositionally biased region" description="Polar residues" evidence="8">
    <location>
        <begin position="638"/>
        <end position="647"/>
    </location>
</feature>
<feature type="compositionally biased region" description="Low complexity" evidence="8">
    <location>
        <begin position="1155"/>
        <end position="1167"/>
    </location>
</feature>
<dbReference type="InterPro" id="IPR028942">
    <property type="entry name" value="WHIM1_dom"/>
</dbReference>
<dbReference type="EMBL" id="HBUF01530874">
    <property type="protein sequence ID" value="CAG6751787.1"/>
    <property type="molecule type" value="Transcribed_RNA"/>
</dbReference>
<reference evidence="11" key="1">
    <citation type="submission" date="2021-05" db="EMBL/GenBank/DDBJ databases">
        <authorList>
            <person name="Alioto T."/>
            <person name="Alioto T."/>
            <person name="Gomez Garrido J."/>
        </authorList>
    </citation>
    <scope>NUCLEOTIDE SEQUENCE</scope>
</reference>
<dbReference type="PROSITE" id="PS01359">
    <property type="entry name" value="ZF_PHD_1"/>
    <property type="match status" value="1"/>
</dbReference>
<feature type="region of interest" description="Disordered" evidence="8">
    <location>
        <begin position="666"/>
        <end position="686"/>
    </location>
</feature>
<dbReference type="InterPro" id="IPR011011">
    <property type="entry name" value="Znf_FYVE_PHD"/>
</dbReference>
<evidence type="ECO:0000256" key="5">
    <source>
        <dbReference type="ARBA" id="ARBA00023242"/>
    </source>
</evidence>
<dbReference type="SMART" id="SM00249">
    <property type="entry name" value="PHD"/>
    <property type="match status" value="1"/>
</dbReference>
<dbReference type="SUPFAM" id="SSF57903">
    <property type="entry name" value="FYVE/PHD zinc finger"/>
    <property type="match status" value="1"/>
</dbReference>
<dbReference type="PANTHER" id="PTHR45975">
    <property type="entry name" value="NUCLEOSOME-REMODELING FACTOR SUBUNIT BPTF"/>
    <property type="match status" value="1"/>
</dbReference>
<feature type="compositionally biased region" description="Basic and acidic residues" evidence="8">
    <location>
        <begin position="604"/>
        <end position="616"/>
    </location>
</feature>
<dbReference type="Pfam" id="PF00628">
    <property type="entry name" value="PHD"/>
    <property type="match status" value="1"/>
</dbReference>
<feature type="compositionally biased region" description="Acidic residues" evidence="8">
    <location>
        <begin position="617"/>
        <end position="627"/>
    </location>
</feature>
<feature type="compositionally biased region" description="Basic residues" evidence="8">
    <location>
        <begin position="1"/>
        <end position="11"/>
    </location>
</feature>
<feature type="compositionally biased region" description="Basic and acidic residues" evidence="8">
    <location>
        <begin position="1404"/>
        <end position="1413"/>
    </location>
</feature>
<feature type="region of interest" description="Disordered" evidence="8">
    <location>
        <begin position="1155"/>
        <end position="1175"/>
    </location>
</feature>
<feature type="compositionally biased region" description="Polar residues" evidence="8">
    <location>
        <begin position="666"/>
        <end position="676"/>
    </location>
</feature>
<feature type="compositionally biased region" description="Polar residues" evidence="8">
    <location>
        <begin position="1477"/>
        <end position="1489"/>
    </location>
</feature>
<dbReference type="CDD" id="cd15559">
    <property type="entry name" value="PHD1_BPTF"/>
    <property type="match status" value="1"/>
</dbReference>
<feature type="compositionally biased region" description="Low complexity" evidence="8">
    <location>
        <begin position="1259"/>
        <end position="1272"/>
    </location>
</feature>
<dbReference type="GO" id="GO:0006357">
    <property type="term" value="P:regulation of transcription by RNA polymerase II"/>
    <property type="evidence" value="ECO:0007669"/>
    <property type="project" value="InterPro"/>
</dbReference>
<evidence type="ECO:0000256" key="6">
    <source>
        <dbReference type="PROSITE-ProRule" id="PRU00146"/>
    </source>
</evidence>
<feature type="domain" description="DDT" evidence="10">
    <location>
        <begin position="181"/>
        <end position="241"/>
    </location>
</feature>
<evidence type="ECO:0000256" key="2">
    <source>
        <dbReference type="ARBA" id="ARBA00022723"/>
    </source>
</evidence>
<evidence type="ECO:0000256" key="1">
    <source>
        <dbReference type="ARBA" id="ARBA00004123"/>
    </source>
</evidence>
<feature type="compositionally biased region" description="Polar residues" evidence="8">
    <location>
        <begin position="40"/>
        <end position="56"/>
    </location>
</feature>
<evidence type="ECO:0000256" key="4">
    <source>
        <dbReference type="ARBA" id="ARBA00022833"/>
    </source>
</evidence>
<dbReference type="GO" id="GO:0008270">
    <property type="term" value="F:zinc ion binding"/>
    <property type="evidence" value="ECO:0007669"/>
    <property type="project" value="UniProtKB-KW"/>
</dbReference>
<dbReference type="InterPro" id="IPR038028">
    <property type="entry name" value="BPTF"/>
</dbReference>
<dbReference type="SMART" id="SM00571">
    <property type="entry name" value="DDT"/>
    <property type="match status" value="1"/>
</dbReference>
<feature type="compositionally biased region" description="Low complexity" evidence="8">
    <location>
        <begin position="1281"/>
        <end position="1297"/>
    </location>
</feature>
<feature type="domain" description="PHD-type" evidence="9">
    <location>
        <begin position="332"/>
        <end position="379"/>
    </location>
</feature>
<feature type="compositionally biased region" description="Basic residues" evidence="8">
    <location>
        <begin position="61"/>
        <end position="71"/>
    </location>
</feature>
<protein>
    <submittedName>
        <fullName evidence="11">Nucleosome-remodeling factor subunit NURF301</fullName>
    </submittedName>
</protein>
<feature type="region of interest" description="Disordered" evidence="8">
    <location>
        <begin position="1"/>
        <end position="121"/>
    </location>
</feature>
<dbReference type="InterPro" id="IPR001965">
    <property type="entry name" value="Znf_PHD"/>
</dbReference>